<dbReference type="SUPFAM" id="SSF140663">
    <property type="entry name" value="TTHA0068-like"/>
    <property type="match status" value="1"/>
</dbReference>
<proteinExistence type="predicted"/>
<dbReference type="InterPro" id="IPR005500">
    <property type="entry name" value="DUF309"/>
</dbReference>
<dbReference type="InterPro" id="IPR023203">
    <property type="entry name" value="TTHA0068_sf"/>
</dbReference>
<name>A0A7Y0Q3G4_9FIRM</name>
<sequence length="105" mass="12212">MEEYWHAFRMAMLQCRYFEAHEILEEPWRLSHDCKLQAAIWVAAAFVHSQRENFSGALRLLKRIEPLAHGPFAEDLNGWIRVIENGGALSPPSTAQIQHLEDWAR</sequence>
<evidence type="ECO:0000313" key="1">
    <source>
        <dbReference type="EMBL" id="NMP22951.1"/>
    </source>
</evidence>
<evidence type="ECO:0000313" key="2">
    <source>
        <dbReference type="Proteomes" id="UP000533476"/>
    </source>
</evidence>
<dbReference type="Proteomes" id="UP000533476">
    <property type="component" value="Unassembled WGS sequence"/>
</dbReference>
<dbReference type="AlphaFoldDB" id="A0A7Y0Q3G4"/>
<dbReference type="RefSeq" id="WP_169099761.1">
    <property type="nucleotide sequence ID" value="NZ_JABBVZ010000035.1"/>
</dbReference>
<comment type="caution">
    <text evidence="1">The sequence shown here is derived from an EMBL/GenBank/DDBJ whole genome shotgun (WGS) entry which is preliminary data.</text>
</comment>
<dbReference type="Pfam" id="PF03745">
    <property type="entry name" value="DUF309"/>
    <property type="match status" value="1"/>
</dbReference>
<organism evidence="1 2">
    <name type="scientific">Sulfobacillus harzensis</name>
    <dbReference type="NCBI Taxonomy" id="2729629"/>
    <lineage>
        <taxon>Bacteria</taxon>
        <taxon>Bacillati</taxon>
        <taxon>Bacillota</taxon>
        <taxon>Clostridia</taxon>
        <taxon>Eubacteriales</taxon>
        <taxon>Clostridiales Family XVII. Incertae Sedis</taxon>
        <taxon>Sulfobacillus</taxon>
    </lineage>
</organism>
<keyword evidence="2" id="KW-1185">Reference proteome</keyword>
<accession>A0A7Y0Q3G4</accession>
<dbReference type="EMBL" id="JABBVZ010000035">
    <property type="protein sequence ID" value="NMP22951.1"/>
    <property type="molecule type" value="Genomic_DNA"/>
</dbReference>
<protein>
    <submittedName>
        <fullName evidence="1">DUF309 domain-containing protein</fullName>
    </submittedName>
</protein>
<reference evidence="1 2" key="1">
    <citation type="submission" date="2020-04" db="EMBL/GenBank/DDBJ databases">
        <authorList>
            <person name="Zhang R."/>
            <person name="Schippers A."/>
        </authorList>
    </citation>
    <scope>NUCLEOTIDE SEQUENCE [LARGE SCALE GENOMIC DNA]</scope>
    <source>
        <strain evidence="1 2">DSM 109850</strain>
    </source>
</reference>
<dbReference type="Gene3D" id="1.10.3450.10">
    <property type="entry name" value="TTHA0068-like"/>
    <property type="match status" value="1"/>
</dbReference>
<gene>
    <name evidence="1" type="ORF">HIJ39_11390</name>
</gene>